<dbReference type="AlphaFoldDB" id="A0A3D9T0D7"/>
<proteinExistence type="predicted"/>
<name>A0A3D9T0D7_9ACTN</name>
<dbReference type="Proteomes" id="UP000256661">
    <property type="component" value="Unassembled WGS sequence"/>
</dbReference>
<gene>
    <name evidence="1" type="ORF">DFJ69_5789</name>
</gene>
<organism evidence="1 2">
    <name type="scientific">Thermomonospora umbrina</name>
    <dbReference type="NCBI Taxonomy" id="111806"/>
    <lineage>
        <taxon>Bacteria</taxon>
        <taxon>Bacillati</taxon>
        <taxon>Actinomycetota</taxon>
        <taxon>Actinomycetes</taxon>
        <taxon>Streptosporangiales</taxon>
        <taxon>Thermomonosporaceae</taxon>
        <taxon>Thermomonospora</taxon>
    </lineage>
</organism>
<dbReference type="RefSeq" id="WP_116025432.1">
    <property type="nucleotide sequence ID" value="NZ_QTTT01000001.1"/>
</dbReference>
<dbReference type="OrthoDB" id="9952919at2"/>
<evidence type="ECO:0000313" key="1">
    <source>
        <dbReference type="EMBL" id="REF00261.1"/>
    </source>
</evidence>
<protein>
    <submittedName>
        <fullName evidence="1">Uncharacterized protein</fullName>
    </submittedName>
</protein>
<sequence length="104" mass="11129">MSGQHYLIVHQATADGMDVEHPPTCPTTTVYGGLATVHTCHVGSLQADPGLDLFFHLEDPHPHAEHSAKVTPGRYPIEAWQDRIEYPGGLEFRGGLCLATGGAA</sequence>
<keyword evidence="2" id="KW-1185">Reference proteome</keyword>
<evidence type="ECO:0000313" key="2">
    <source>
        <dbReference type="Proteomes" id="UP000256661"/>
    </source>
</evidence>
<comment type="caution">
    <text evidence="1">The sequence shown here is derived from an EMBL/GenBank/DDBJ whole genome shotgun (WGS) entry which is preliminary data.</text>
</comment>
<reference evidence="1 2" key="1">
    <citation type="submission" date="2018-08" db="EMBL/GenBank/DDBJ databases">
        <title>Sequencing the genomes of 1000 actinobacteria strains.</title>
        <authorList>
            <person name="Klenk H.-P."/>
        </authorList>
    </citation>
    <scope>NUCLEOTIDE SEQUENCE [LARGE SCALE GENOMIC DNA]</scope>
    <source>
        <strain evidence="1 2">DSM 43927</strain>
    </source>
</reference>
<dbReference type="EMBL" id="QTTT01000001">
    <property type="protein sequence ID" value="REF00261.1"/>
    <property type="molecule type" value="Genomic_DNA"/>
</dbReference>
<accession>A0A3D9T0D7</accession>